<evidence type="ECO:0000256" key="7">
    <source>
        <dbReference type="ARBA" id="ARBA00022915"/>
    </source>
</evidence>
<feature type="active site" description="Schiff-base intermediate with substrate" evidence="12 14">
    <location>
        <position position="162"/>
    </location>
</feature>
<comment type="caution">
    <text evidence="12">Was originally thought to be a dihydrodipicolinate synthase (DHDPS), catalyzing the condensation of (S)-aspartate-beta-semialdehyde [(S)-ASA] and pyruvate to dihydrodipicolinate (DHDP). However, it was shown in E.coli that the product of the enzymatic reaction is not dihydrodipicolinate but in fact (4S)-4-hydroxy-2,3,4,5-tetrahydro-(2S)-dipicolinic acid (HTPA), and that the consecutive dehydration reaction leading to DHDP is not spontaneous but catalyzed by DapB.</text>
</comment>
<dbReference type="PANTHER" id="PTHR12128:SF66">
    <property type="entry name" value="4-HYDROXY-2-OXOGLUTARATE ALDOLASE, MITOCHONDRIAL"/>
    <property type="match status" value="1"/>
</dbReference>
<feature type="binding site" evidence="12 15">
    <location>
        <position position="47"/>
    </location>
    <ligand>
        <name>pyruvate</name>
        <dbReference type="ChEBI" id="CHEBI:15361"/>
    </ligand>
</feature>
<gene>
    <name evidence="12 16" type="primary">dapA</name>
    <name evidence="16" type="ORF">CSA55_05475</name>
</gene>
<name>A0A2G6K7C2_9ACTN</name>
<evidence type="ECO:0000256" key="6">
    <source>
        <dbReference type="ARBA" id="ARBA00022605"/>
    </source>
</evidence>
<evidence type="ECO:0000256" key="8">
    <source>
        <dbReference type="ARBA" id="ARBA00023154"/>
    </source>
</evidence>
<feature type="active site" description="Proton donor/acceptor" evidence="12 14">
    <location>
        <position position="133"/>
    </location>
</feature>
<dbReference type="CDD" id="cd00950">
    <property type="entry name" value="DHDPS"/>
    <property type="match status" value="1"/>
</dbReference>
<evidence type="ECO:0000256" key="3">
    <source>
        <dbReference type="ARBA" id="ARBA00007592"/>
    </source>
</evidence>
<evidence type="ECO:0000256" key="10">
    <source>
        <dbReference type="ARBA" id="ARBA00023270"/>
    </source>
</evidence>
<dbReference type="InterPro" id="IPR005263">
    <property type="entry name" value="DapA"/>
</dbReference>
<dbReference type="GO" id="GO:0019877">
    <property type="term" value="P:diaminopimelate biosynthetic process"/>
    <property type="evidence" value="ECO:0007669"/>
    <property type="project" value="UniProtKB-UniRule"/>
</dbReference>
<dbReference type="PROSITE" id="PS00665">
    <property type="entry name" value="DHDPS_1"/>
    <property type="match status" value="1"/>
</dbReference>
<keyword evidence="9 12" id="KW-0456">Lyase</keyword>
<keyword evidence="5 12" id="KW-0963">Cytoplasm</keyword>
<comment type="subunit">
    <text evidence="12">Homotetramer; dimer of dimers.</text>
</comment>
<dbReference type="PIRSF" id="PIRSF001365">
    <property type="entry name" value="DHDPS"/>
    <property type="match status" value="1"/>
</dbReference>
<dbReference type="PANTHER" id="PTHR12128">
    <property type="entry name" value="DIHYDRODIPICOLINATE SYNTHASE"/>
    <property type="match status" value="1"/>
</dbReference>
<evidence type="ECO:0000256" key="4">
    <source>
        <dbReference type="ARBA" id="ARBA00012086"/>
    </source>
</evidence>
<sequence length="296" mass="31250">MSHFGRLMSAMITPFGPDGEVDYDVAQALARHLVAEGNDGLVVGGSTGESSTLTDDEKLSLIAAVVEAVDVPVVAGTVTNDTRHSIELTQRAAELGVAGILALCPYYSRPSVAGIEAHFRAIADACPLPQLIYDIPVRTGRKVPSDTLIRLAHEVPNIVGVKDAAGNPGATGGVIAATPDDFEVYSGDDAMTLALMAVGARGVIGVATHWTGPDHVEMFEAWDRGDIAGARAAYQRMYDSFVFETGDEAPNPVPTKAMMRTLGWEVGQCRLPLGDAPDGLEDRARRVWADLVAARG</sequence>
<dbReference type="GO" id="GO:0009089">
    <property type="term" value="P:lysine biosynthetic process via diaminopimelate"/>
    <property type="evidence" value="ECO:0007669"/>
    <property type="project" value="UniProtKB-UniRule"/>
</dbReference>
<accession>A0A2G6K7C2</accession>
<dbReference type="InterPro" id="IPR020625">
    <property type="entry name" value="Schiff_base-form_aldolases_AS"/>
</dbReference>
<evidence type="ECO:0000256" key="14">
    <source>
        <dbReference type="PIRSR" id="PIRSR001365-1"/>
    </source>
</evidence>
<evidence type="ECO:0000256" key="9">
    <source>
        <dbReference type="ARBA" id="ARBA00023239"/>
    </source>
</evidence>
<evidence type="ECO:0000256" key="11">
    <source>
        <dbReference type="ARBA" id="ARBA00047836"/>
    </source>
</evidence>
<dbReference type="GO" id="GO:0008840">
    <property type="term" value="F:4-hydroxy-tetrahydrodipicolinate synthase activity"/>
    <property type="evidence" value="ECO:0007669"/>
    <property type="project" value="UniProtKB-UniRule"/>
</dbReference>
<evidence type="ECO:0000256" key="5">
    <source>
        <dbReference type="ARBA" id="ARBA00022490"/>
    </source>
</evidence>
<evidence type="ECO:0000313" key="17">
    <source>
        <dbReference type="Proteomes" id="UP000230914"/>
    </source>
</evidence>
<feature type="site" description="Part of a proton relay during catalysis" evidence="12">
    <location>
        <position position="107"/>
    </location>
</feature>
<feature type="binding site" evidence="12 15">
    <location>
        <position position="204"/>
    </location>
    <ligand>
        <name>pyruvate</name>
        <dbReference type="ChEBI" id="CHEBI:15361"/>
    </ligand>
</feature>
<keyword evidence="8 12" id="KW-0457">Lysine biosynthesis</keyword>
<keyword evidence="7 12" id="KW-0220">Diaminopimelate biosynthesis</keyword>
<dbReference type="SMART" id="SM01130">
    <property type="entry name" value="DHDPS"/>
    <property type="match status" value="1"/>
</dbReference>
<dbReference type="HAMAP" id="MF_00418">
    <property type="entry name" value="DapA"/>
    <property type="match status" value="1"/>
</dbReference>
<dbReference type="InterPro" id="IPR013785">
    <property type="entry name" value="Aldolase_TIM"/>
</dbReference>
<dbReference type="Gene3D" id="3.20.20.70">
    <property type="entry name" value="Aldolase class I"/>
    <property type="match status" value="1"/>
</dbReference>
<dbReference type="Pfam" id="PF00701">
    <property type="entry name" value="DHDPS"/>
    <property type="match status" value="1"/>
</dbReference>
<dbReference type="InterPro" id="IPR020624">
    <property type="entry name" value="Schiff_base-form_aldolases_CS"/>
</dbReference>
<comment type="catalytic activity">
    <reaction evidence="11 12">
        <text>L-aspartate 4-semialdehyde + pyruvate = (2S,4S)-4-hydroxy-2,3,4,5-tetrahydrodipicolinate + H2O + H(+)</text>
        <dbReference type="Rhea" id="RHEA:34171"/>
        <dbReference type="ChEBI" id="CHEBI:15361"/>
        <dbReference type="ChEBI" id="CHEBI:15377"/>
        <dbReference type="ChEBI" id="CHEBI:15378"/>
        <dbReference type="ChEBI" id="CHEBI:67139"/>
        <dbReference type="ChEBI" id="CHEBI:537519"/>
        <dbReference type="EC" id="4.3.3.7"/>
    </reaction>
</comment>
<dbReference type="EC" id="4.3.3.7" evidence="4 12"/>
<proteinExistence type="inferred from homology"/>
<dbReference type="UniPathway" id="UPA00034">
    <property type="reaction ID" value="UER00017"/>
</dbReference>
<dbReference type="EMBL" id="PDSL01000078">
    <property type="protein sequence ID" value="PIE31535.1"/>
    <property type="molecule type" value="Genomic_DNA"/>
</dbReference>
<dbReference type="InterPro" id="IPR002220">
    <property type="entry name" value="DapA-like"/>
</dbReference>
<evidence type="ECO:0000313" key="16">
    <source>
        <dbReference type="EMBL" id="PIE31535.1"/>
    </source>
</evidence>
<comment type="similarity">
    <text evidence="3 12 13">Belongs to the DapA family.</text>
</comment>
<comment type="caution">
    <text evidence="16">The sequence shown here is derived from an EMBL/GenBank/DDBJ whole genome shotgun (WGS) entry which is preliminary data.</text>
</comment>
<dbReference type="SUPFAM" id="SSF51569">
    <property type="entry name" value="Aldolase"/>
    <property type="match status" value="1"/>
</dbReference>
<keyword evidence="6 12" id="KW-0028">Amino-acid biosynthesis</keyword>
<dbReference type="NCBIfam" id="TIGR00674">
    <property type="entry name" value="dapA"/>
    <property type="match status" value="1"/>
</dbReference>
<reference evidence="16 17" key="1">
    <citation type="submission" date="2017-10" db="EMBL/GenBank/DDBJ databases">
        <title>Novel microbial diversity and functional potential in the marine mammal oral microbiome.</title>
        <authorList>
            <person name="Dudek N.K."/>
            <person name="Sun C.L."/>
            <person name="Burstein D."/>
            <person name="Kantor R.S."/>
            <person name="Aliaga Goltsman D.S."/>
            <person name="Bik E.M."/>
            <person name="Thomas B.C."/>
            <person name="Banfield J.F."/>
            <person name="Relman D.A."/>
        </authorList>
    </citation>
    <scope>NUCLEOTIDE SEQUENCE [LARGE SCALE GENOMIC DNA]</scope>
    <source>
        <strain evidence="16">DOLJORAL78_61_10</strain>
    </source>
</reference>
<evidence type="ECO:0000256" key="12">
    <source>
        <dbReference type="HAMAP-Rule" id="MF_00418"/>
    </source>
</evidence>
<dbReference type="PRINTS" id="PR00146">
    <property type="entry name" value="DHPICSNTHASE"/>
</dbReference>
<evidence type="ECO:0000256" key="2">
    <source>
        <dbReference type="ARBA" id="ARBA00005120"/>
    </source>
</evidence>
<evidence type="ECO:0000256" key="15">
    <source>
        <dbReference type="PIRSR" id="PIRSR001365-2"/>
    </source>
</evidence>
<organism evidence="16 17">
    <name type="scientific">Ilumatobacter coccineus</name>
    <dbReference type="NCBI Taxonomy" id="467094"/>
    <lineage>
        <taxon>Bacteria</taxon>
        <taxon>Bacillati</taxon>
        <taxon>Actinomycetota</taxon>
        <taxon>Acidimicrobiia</taxon>
        <taxon>Acidimicrobiales</taxon>
        <taxon>Ilumatobacteraceae</taxon>
        <taxon>Ilumatobacter</taxon>
    </lineage>
</organism>
<comment type="pathway">
    <text evidence="2 12">Amino-acid biosynthesis; L-lysine biosynthesis via DAP pathway; (S)-tetrahydrodipicolinate from L-aspartate: step 3/4.</text>
</comment>
<dbReference type="GO" id="GO:0005829">
    <property type="term" value="C:cytosol"/>
    <property type="evidence" value="ECO:0007669"/>
    <property type="project" value="TreeGrafter"/>
</dbReference>
<feature type="site" description="Part of a proton relay during catalysis" evidence="12">
    <location>
        <position position="46"/>
    </location>
</feature>
<dbReference type="Proteomes" id="UP000230914">
    <property type="component" value="Unassembled WGS sequence"/>
</dbReference>
<dbReference type="PROSITE" id="PS00666">
    <property type="entry name" value="DHDPS_2"/>
    <property type="match status" value="1"/>
</dbReference>
<evidence type="ECO:0000256" key="13">
    <source>
        <dbReference type="PIRNR" id="PIRNR001365"/>
    </source>
</evidence>
<comment type="function">
    <text evidence="1 12">Catalyzes the condensation of (S)-aspartate-beta-semialdehyde [(S)-ASA] and pyruvate to 4-hydroxy-tetrahydrodipicolinate (HTPA).</text>
</comment>
<protein>
    <recommendedName>
        <fullName evidence="4 12">4-hydroxy-tetrahydrodipicolinate synthase</fullName>
        <shortName evidence="12">HTPA synthase</shortName>
        <ecNumber evidence="4 12">4.3.3.7</ecNumber>
    </recommendedName>
</protein>
<keyword evidence="10 12" id="KW-0704">Schiff base</keyword>
<evidence type="ECO:0000256" key="1">
    <source>
        <dbReference type="ARBA" id="ARBA00003294"/>
    </source>
</evidence>
<comment type="subcellular location">
    <subcellularLocation>
        <location evidence="12">Cytoplasm</location>
    </subcellularLocation>
</comment>
<dbReference type="AlphaFoldDB" id="A0A2G6K7C2"/>